<dbReference type="InterPro" id="IPR013216">
    <property type="entry name" value="Methyltransf_11"/>
</dbReference>
<organism evidence="2 3">
    <name type="scientific">Halobacterium bonnevillei</name>
    <dbReference type="NCBI Taxonomy" id="2692200"/>
    <lineage>
        <taxon>Archaea</taxon>
        <taxon>Methanobacteriati</taxon>
        <taxon>Methanobacteriota</taxon>
        <taxon>Stenosarchaea group</taxon>
        <taxon>Halobacteria</taxon>
        <taxon>Halobacteriales</taxon>
        <taxon>Halobacteriaceae</taxon>
        <taxon>Halobacterium</taxon>
    </lineage>
</organism>
<dbReference type="EMBL" id="WUUU01000204">
    <property type="protein sequence ID" value="MXR22119.1"/>
    <property type="molecule type" value="Genomic_DNA"/>
</dbReference>
<gene>
    <name evidence="2" type="ORF">GRX66_16545</name>
</gene>
<dbReference type="PANTHER" id="PTHR42912">
    <property type="entry name" value="METHYLTRANSFERASE"/>
    <property type="match status" value="1"/>
</dbReference>
<feature type="domain" description="Methyltransferase type 11" evidence="1">
    <location>
        <begin position="60"/>
        <end position="153"/>
    </location>
</feature>
<keyword evidence="3" id="KW-1185">Reference proteome</keyword>
<dbReference type="PANTHER" id="PTHR42912:SF96">
    <property type="entry name" value="METHYLTRANSFERASE DOMAIN-CONTAINING PROTEIN"/>
    <property type="match status" value="1"/>
</dbReference>
<comment type="caution">
    <text evidence="2">The sequence shown here is derived from an EMBL/GenBank/DDBJ whole genome shotgun (WGS) entry which is preliminary data.</text>
</comment>
<dbReference type="InterPro" id="IPR029063">
    <property type="entry name" value="SAM-dependent_MTases_sf"/>
</dbReference>
<keyword evidence="2" id="KW-0489">Methyltransferase</keyword>
<evidence type="ECO:0000313" key="2">
    <source>
        <dbReference type="EMBL" id="MXR22119.1"/>
    </source>
</evidence>
<reference evidence="2 3" key="1">
    <citation type="submission" date="2019-12" db="EMBL/GenBank/DDBJ databases">
        <title>Isolation and characterization of three novel carbon monoxide-oxidizing members of Halobacteria from salione crusts and soils.</title>
        <authorList>
            <person name="Myers M.R."/>
            <person name="King G.M."/>
        </authorList>
    </citation>
    <scope>NUCLEOTIDE SEQUENCE [LARGE SCALE GENOMIC DNA]</scope>
    <source>
        <strain evidence="2 3">PCN9</strain>
    </source>
</reference>
<dbReference type="AlphaFoldDB" id="A0A6B0SXK8"/>
<keyword evidence="2" id="KW-0808">Transferase</keyword>
<protein>
    <submittedName>
        <fullName evidence="2">Methyltransferase domain-containing protein</fullName>
    </submittedName>
</protein>
<evidence type="ECO:0000259" key="1">
    <source>
        <dbReference type="Pfam" id="PF08241"/>
    </source>
</evidence>
<dbReference type="InterPro" id="IPR050508">
    <property type="entry name" value="Methyltransf_Superfamily"/>
</dbReference>
<dbReference type="RefSeq" id="WP_159527505.1">
    <property type="nucleotide sequence ID" value="NZ_WUUU01000204.1"/>
</dbReference>
<dbReference type="OrthoDB" id="147504at2157"/>
<dbReference type="Gene3D" id="3.40.50.150">
    <property type="entry name" value="Vaccinia Virus protein VP39"/>
    <property type="match status" value="1"/>
</dbReference>
<accession>A0A6B0SXK8</accession>
<dbReference type="Pfam" id="PF08241">
    <property type="entry name" value="Methyltransf_11"/>
    <property type="match status" value="1"/>
</dbReference>
<dbReference type="CDD" id="cd02440">
    <property type="entry name" value="AdoMet_MTases"/>
    <property type="match status" value="1"/>
</dbReference>
<dbReference type="SUPFAM" id="SSF53335">
    <property type="entry name" value="S-adenosyl-L-methionine-dependent methyltransferases"/>
    <property type="match status" value="1"/>
</dbReference>
<dbReference type="GO" id="GO:0008757">
    <property type="term" value="F:S-adenosylmethionine-dependent methyltransferase activity"/>
    <property type="evidence" value="ECO:0007669"/>
    <property type="project" value="InterPro"/>
</dbReference>
<evidence type="ECO:0000313" key="3">
    <source>
        <dbReference type="Proteomes" id="UP000471521"/>
    </source>
</evidence>
<sequence length="219" mass="24034">MPEATADTSTPGRTRPDTLDDIRETYAEQADRFDRMQWLNKRLTGGFRGRLFGRAGGRVLDVACGTGLNAHYVPPETTYVGVDLSPDMLSKARAGVGDRDRVEGFHEMDAQRLAFADDSFDTVISSLSTCTFPDPDRALDEMARVCRPDGRVLLLEHGRSSVGPVARFQDWRADAHYEKHSCRWNQEPLALLGGTDLSVVDASTAVLGIITAIEADPAH</sequence>
<proteinExistence type="predicted"/>
<dbReference type="Proteomes" id="UP000471521">
    <property type="component" value="Unassembled WGS sequence"/>
</dbReference>
<name>A0A6B0SXK8_9EURY</name>
<dbReference type="GO" id="GO:0032259">
    <property type="term" value="P:methylation"/>
    <property type="evidence" value="ECO:0007669"/>
    <property type="project" value="UniProtKB-KW"/>
</dbReference>